<dbReference type="InterPro" id="IPR027417">
    <property type="entry name" value="P-loop_NTPase"/>
</dbReference>
<dbReference type="Pfam" id="PF25872">
    <property type="entry name" value="HTH_77"/>
    <property type="match status" value="1"/>
</dbReference>
<dbReference type="EMBL" id="CP089983">
    <property type="protein sequence ID" value="WXB09085.1"/>
    <property type="molecule type" value="Genomic_DNA"/>
</dbReference>
<accession>A0ABZ2LFC9</accession>
<keyword evidence="1 2" id="KW-0238">DNA-binding</keyword>
<evidence type="ECO:0000259" key="3">
    <source>
        <dbReference type="PROSITE" id="PS51755"/>
    </source>
</evidence>
<evidence type="ECO:0000313" key="5">
    <source>
        <dbReference type="Proteomes" id="UP001374803"/>
    </source>
</evidence>
<evidence type="ECO:0000256" key="1">
    <source>
        <dbReference type="ARBA" id="ARBA00023125"/>
    </source>
</evidence>
<dbReference type="SMART" id="SM00862">
    <property type="entry name" value="Trans_reg_C"/>
    <property type="match status" value="1"/>
</dbReference>
<evidence type="ECO:0000313" key="4">
    <source>
        <dbReference type="EMBL" id="WXB09085.1"/>
    </source>
</evidence>
<dbReference type="Gene3D" id="3.40.50.300">
    <property type="entry name" value="P-loop containing nucleotide triphosphate hydrolases"/>
    <property type="match status" value="1"/>
</dbReference>
<dbReference type="CDD" id="cd00383">
    <property type="entry name" value="trans_reg_C"/>
    <property type="match status" value="1"/>
</dbReference>
<sequence length="912" mass="99614">MDPGSRALHLLEEQVRLGVRAFDILRVLVERAGSVVSADELMALVWPDVVVDETNLRVQIGALRKVLARTERGQQAIETVPRGYCFTLPVSRVDTHPATVASGERAAHNLPVRLATIVGRAETIDLLAEALNDQRLVTVTGPGGIGKTTVAIAVAQRCLPRFADGICFVDFSSLSDPNLVASAVASALGIGLLPDEPLAGLLSHLRGKRMLLLLDTCEHVVESSAGLVEALLSGLPELRILATSREILRAAAEWAYRLPPLPHPSQPEGLNAADALSYAAVGLFAQRARASDDGFELRDADAASVAAICRRLDGMPLAIEFAAARVGELGVRQIATRLDDRFGVLSQGRRTALPRHKTLEATLDWSYDLLPPEEQTMLQRLSVFRGPFSGEAAVAVAGPESTHSEAMNHLSNLFAKSLVTADIGGEVPFYRLLDTTREFAAAKLAAAPVRDAVARRHAEYMLSTVRAAEVEWETSDPKVWTDGHRYVIDDLRGALDWAMSDRGDPLLGAQILAHSALLWFFLALLDEYERLLQGAFAAPCALLAQHPLLEIRLWEAFAYTVLHVRERQSRQVAADAFRRALGTARREGLVDAQLRTLWGLQICVLHSGDHPGTMDVLREFDELTTSLGRSAFTLVRTRMDALVLHCTGDHAGARACANELLEHAALATGGVRYRVIQFDTRISAHTILARVRWLQGFPEQAKEHVREAVARARSIGQALPLCYMLSLAAIPVSFWTGDRVAAERYTAELCTSALEHSLATFHTCGLAYQDILDGALNGHAERLEDTVLSESVATVDAALACDAVLARGEEGLAAWCAPERLRIRAARILERGAGEKEAETLLLRAIDLARHQRALSWELRATMTLVDLWTRQPERPVAEAYDRLAEVRARFTEGFDTTDLLRADALLRGAPR</sequence>
<dbReference type="SUPFAM" id="SSF46894">
    <property type="entry name" value="C-terminal effector domain of the bipartite response regulators"/>
    <property type="match status" value="1"/>
</dbReference>
<reference evidence="4" key="1">
    <citation type="submission" date="2021-12" db="EMBL/GenBank/DDBJ databases">
        <title>Discovery of the Pendulisporaceae a myxobacterial family with distinct sporulation behavior and unique specialized metabolism.</title>
        <authorList>
            <person name="Garcia R."/>
            <person name="Popoff A."/>
            <person name="Bader C.D."/>
            <person name="Loehr J."/>
            <person name="Walesch S."/>
            <person name="Walt C."/>
            <person name="Boldt J."/>
            <person name="Bunk B."/>
            <person name="Haeckl F.J.F.P.J."/>
            <person name="Gunesch A.P."/>
            <person name="Birkelbach J."/>
            <person name="Nuebel U."/>
            <person name="Pietschmann T."/>
            <person name="Bach T."/>
            <person name="Mueller R."/>
        </authorList>
    </citation>
    <scope>NUCLEOTIDE SEQUENCE</scope>
    <source>
        <strain evidence="4">MSr11367</strain>
    </source>
</reference>
<dbReference type="RefSeq" id="WP_394838757.1">
    <property type="nucleotide sequence ID" value="NZ_CP089929.1"/>
</dbReference>
<name>A0ABZ2LFC9_9BACT</name>
<dbReference type="PROSITE" id="PS51755">
    <property type="entry name" value="OMPR_PHOB"/>
    <property type="match status" value="1"/>
</dbReference>
<dbReference type="Pfam" id="PF00486">
    <property type="entry name" value="Trans_reg_C"/>
    <property type="match status" value="1"/>
</dbReference>
<organism evidence="4 5">
    <name type="scientific">Pendulispora rubella</name>
    <dbReference type="NCBI Taxonomy" id="2741070"/>
    <lineage>
        <taxon>Bacteria</taxon>
        <taxon>Pseudomonadati</taxon>
        <taxon>Myxococcota</taxon>
        <taxon>Myxococcia</taxon>
        <taxon>Myxococcales</taxon>
        <taxon>Sorangiineae</taxon>
        <taxon>Pendulisporaceae</taxon>
        <taxon>Pendulispora</taxon>
    </lineage>
</organism>
<dbReference type="InterPro" id="IPR016032">
    <property type="entry name" value="Sig_transdc_resp-reg_C-effctor"/>
</dbReference>
<dbReference type="InterPro" id="IPR036388">
    <property type="entry name" value="WH-like_DNA-bd_sf"/>
</dbReference>
<dbReference type="PANTHER" id="PTHR47691:SF3">
    <property type="entry name" value="HTH-TYPE TRANSCRIPTIONAL REGULATOR RV0890C-RELATED"/>
    <property type="match status" value="1"/>
</dbReference>
<evidence type="ECO:0000256" key="2">
    <source>
        <dbReference type="PROSITE-ProRule" id="PRU01091"/>
    </source>
</evidence>
<dbReference type="PANTHER" id="PTHR47691">
    <property type="entry name" value="REGULATOR-RELATED"/>
    <property type="match status" value="1"/>
</dbReference>
<dbReference type="Proteomes" id="UP001374803">
    <property type="component" value="Chromosome"/>
</dbReference>
<keyword evidence="5" id="KW-1185">Reference proteome</keyword>
<dbReference type="SUPFAM" id="SSF52540">
    <property type="entry name" value="P-loop containing nucleoside triphosphate hydrolases"/>
    <property type="match status" value="1"/>
</dbReference>
<proteinExistence type="predicted"/>
<gene>
    <name evidence="4" type="ORF">LVJ94_17850</name>
</gene>
<dbReference type="InterPro" id="IPR001867">
    <property type="entry name" value="OmpR/PhoB-type_DNA-bd"/>
</dbReference>
<protein>
    <submittedName>
        <fullName evidence="4">Helix-turn-helix transcriptional regulator</fullName>
    </submittedName>
</protein>
<dbReference type="InterPro" id="IPR058852">
    <property type="entry name" value="HTH_77"/>
</dbReference>
<feature type="domain" description="OmpR/PhoB-type" evidence="3">
    <location>
        <begin position="1"/>
        <end position="88"/>
    </location>
</feature>
<dbReference type="Gene3D" id="1.10.10.10">
    <property type="entry name" value="Winged helix-like DNA-binding domain superfamily/Winged helix DNA-binding domain"/>
    <property type="match status" value="1"/>
</dbReference>
<dbReference type="PRINTS" id="PR00364">
    <property type="entry name" value="DISEASERSIST"/>
</dbReference>
<feature type="DNA-binding region" description="OmpR/PhoB-type" evidence="2">
    <location>
        <begin position="1"/>
        <end position="88"/>
    </location>
</feature>